<protein>
    <recommendedName>
        <fullName evidence="14">Collagenase</fullName>
    </recommendedName>
</protein>
<comment type="subcellular location">
    <subcellularLocation>
        <location evidence="2">Secreted</location>
    </subcellularLocation>
</comment>
<comment type="caution">
    <text evidence="12">The sequence shown here is derived from an EMBL/GenBank/DDBJ whole genome shotgun (WGS) entry which is preliminary data.</text>
</comment>
<evidence type="ECO:0000256" key="9">
    <source>
        <dbReference type="ARBA" id="ARBA00023049"/>
    </source>
</evidence>
<dbReference type="EMBL" id="MKJU01000005">
    <property type="protein sequence ID" value="OHU92995.1"/>
    <property type="molecule type" value="Genomic_DNA"/>
</dbReference>
<keyword evidence="6 11" id="KW-0732">Signal</keyword>
<keyword evidence="8" id="KW-0862">Zinc</keyword>
<dbReference type="GO" id="GO:0006508">
    <property type="term" value="P:proteolysis"/>
    <property type="evidence" value="ECO:0007669"/>
    <property type="project" value="UniProtKB-KW"/>
</dbReference>
<feature type="chain" id="PRO_5010233042" description="Collagenase" evidence="11">
    <location>
        <begin position="20"/>
        <end position="574"/>
    </location>
</feature>
<evidence type="ECO:0000313" key="12">
    <source>
        <dbReference type="EMBL" id="OHU92995.1"/>
    </source>
</evidence>
<name>A0A1S1N0Q7_9GAMM</name>
<dbReference type="AlphaFoldDB" id="A0A1S1N0Q7"/>
<dbReference type="OrthoDB" id="9802683at2"/>
<keyword evidence="7" id="KW-0378">Hydrolase</keyword>
<organism evidence="12 13">
    <name type="scientific">Pseudoalteromonas amylolytica</name>
    <dbReference type="NCBI Taxonomy" id="1859457"/>
    <lineage>
        <taxon>Bacteria</taxon>
        <taxon>Pseudomonadati</taxon>
        <taxon>Pseudomonadota</taxon>
        <taxon>Gammaproteobacteria</taxon>
        <taxon>Alteromonadales</taxon>
        <taxon>Pseudoalteromonadaceae</taxon>
        <taxon>Pseudoalteromonas</taxon>
    </lineage>
</organism>
<evidence type="ECO:0008006" key="14">
    <source>
        <dbReference type="Google" id="ProtNLM"/>
    </source>
</evidence>
<feature type="active site" evidence="10">
    <location>
        <position position="404"/>
    </location>
</feature>
<sequence>MLKKAVFIPLSIAILSACNSVKPASSMSETLPVGPVGGWWQHNIDKQHFAQALSYLDNQTTLKHPDWKAINSVLYDLRGFSYFADLDSLNTDDYQSLSNVLLKLFKNAPSVAEQARFAENYAVLVYRLLTQEKELTNWPEQLSALVALFKTLGDVEGLGHDYARWELYRAIGFSAFMARREPELSTLFANQSALINILLDEVSQSSWRRDHALWSLGYIHQLIPDTQQQQLDEKVWSKLESISGASTKDKQTWYASNYLVNSFRGLSECNESQQGRCISFDIDTVLPIKHKCSDRLWIRATSLDHEQLTYSCKRLTSQEQDFHQLFATKMRSVANDYNHALQVVIFDNYSDYNRYGQLLFDIHTDNGGMYIEGTPSDPNNQATFYSFQAFWTDDKFKVWNLNHEYVHYLDGRFNKYGAFGHFPQKLVWWSEGLAELIAKGDDNPKAIQVLRDTNQDQWLDLESIFATKYGQSTEQIYQWSYLAIRYLSQHDLGGLRALQRNLRSDFYGGYNDKLTQLAAQHQDTFKSFLTSLLNDEGEQKSSKQARINKEYRYLYRSYLRPPHLKLSAQHQHYF</sequence>
<keyword evidence="3" id="KW-0964">Secreted</keyword>
<dbReference type="GO" id="GO:0005576">
    <property type="term" value="C:extracellular region"/>
    <property type="evidence" value="ECO:0007669"/>
    <property type="project" value="UniProtKB-SubCell"/>
</dbReference>
<evidence type="ECO:0000256" key="5">
    <source>
        <dbReference type="ARBA" id="ARBA00022723"/>
    </source>
</evidence>
<keyword evidence="13" id="KW-1185">Reference proteome</keyword>
<dbReference type="PANTHER" id="PTHR13062">
    <property type="entry name" value="COLLAGENASE"/>
    <property type="match status" value="1"/>
</dbReference>
<dbReference type="PROSITE" id="PS51257">
    <property type="entry name" value="PROKAR_LIPOPROTEIN"/>
    <property type="match status" value="1"/>
</dbReference>
<evidence type="ECO:0000256" key="11">
    <source>
        <dbReference type="SAM" id="SignalP"/>
    </source>
</evidence>
<evidence type="ECO:0000256" key="10">
    <source>
        <dbReference type="PIRSR" id="PIRSR602169-1"/>
    </source>
</evidence>
<dbReference type="STRING" id="1859457.BET10_03015"/>
<feature type="signal peptide" evidence="11">
    <location>
        <begin position="1"/>
        <end position="19"/>
    </location>
</feature>
<gene>
    <name evidence="12" type="ORF">BET10_03015</name>
</gene>
<evidence type="ECO:0000256" key="6">
    <source>
        <dbReference type="ARBA" id="ARBA00022729"/>
    </source>
</evidence>
<evidence type="ECO:0000256" key="3">
    <source>
        <dbReference type="ARBA" id="ARBA00022525"/>
    </source>
</evidence>
<reference evidence="12 13" key="1">
    <citation type="submission" date="2016-09" db="EMBL/GenBank/DDBJ databases">
        <title>Pseudoalteromonas amylolytica sp. nov., isolated from the surface seawater.</title>
        <authorList>
            <person name="Wu Y.-H."/>
            <person name="Cheng H."/>
            <person name="Jin X.-B."/>
            <person name="Wang C.-S."/>
            <person name="Xu X.-W."/>
        </authorList>
    </citation>
    <scope>NUCLEOTIDE SEQUENCE [LARGE SCALE GENOMIC DNA]</scope>
    <source>
        <strain evidence="12 13">JW1</strain>
    </source>
</reference>
<comment type="cofactor">
    <cofactor evidence="1">
        <name>Zn(2+)</name>
        <dbReference type="ChEBI" id="CHEBI:29105"/>
    </cofactor>
</comment>
<dbReference type="Gene3D" id="3.40.30.160">
    <property type="entry name" value="Collagenase ColT, N-terminal domain"/>
    <property type="match status" value="1"/>
</dbReference>
<dbReference type="Pfam" id="PF01752">
    <property type="entry name" value="Peptidase_M9"/>
    <property type="match status" value="1"/>
</dbReference>
<dbReference type="RefSeq" id="WP_070983000.1">
    <property type="nucleotide sequence ID" value="NZ_MKJU01000005.1"/>
</dbReference>
<dbReference type="GO" id="GO:0008270">
    <property type="term" value="F:zinc ion binding"/>
    <property type="evidence" value="ECO:0007669"/>
    <property type="project" value="InterPro"/>
</dbReference>
<evidence type="ECO:0000256" key="4">
    <source>
        <dbReference type="ARBA" id="ARBA00022670"/>
    </source>
</evidence>
<evidence type="ECO:0000256" key="1">
    <source>
        <dbReference type="ARBA" id="ARBA00001947"/>
    </source>
</evidence>
<keyword evidence="9" id="KW-0482">Metalloprotease</keyword>
<keyword evidence="5" id="KW-0479">Metal-binding</keyword>
<dbReference type="Gene3D" id="1.10.390.20">
    <property type="match status" value="1"/>
</dbReference>
<evidence type="ECO:0000256" key="8">
    <source>
        <dbReference type="ARBA" id="ARBA00022833"/>
    </source>
</evidence>
<evidence type="ECO:0000256" key="2">
    <source>
        <dbReference type="ARBA" id="ARBA00004613"/>
    </source>
</evidence>
<evidence type="ECO:0000256" key="7">
    <source>
        <dbReference type="ARBA" id="ARBA00022801"/>
    </source>
</evidence>
<dbReference type="Proteomes" id="UP000179786">
    <property type="component" value="Unassembled WGS sequence"/>
</dbReference>
<accession>A0A1S1N0Q7</accession>
<dbReference type="PANTHER" id="PTHR13062:SF9">
    <property type="entry name" value="MICROBIAL COLLAGENASE"/>
    <property type="match status" value="1"/>
</dbReference>
<dbReference type="GO" id="GO:0004222">
    <property type="term" value="F:metalloendopeptidase activity"/>
    <property type="evidence" value="ECO:0007669"/>
    <property type="project" value="InterPro"/>
</dbReference>
<dbReference type="PRINTS" id="PR00931">
    <property type="entry name" value="MICOLLPTASE"/>
</dbReference>
<proteinExistence type="predicted"/>
<keyword evidence="4" id="KW-0645">Protease</keyword>
<dbReference type="InterPro" id="IPR002169">
    <property type="entry name" value="Peptidase_M9A/M9B"/>
</dbReference>
<evidence type="ECO:0000313" key="13">
    <source>
        <dbReference type="Proteomes" id="UP000179786"/>
    </source>
</evidence>